<evidence type="ECO:0000256" key="3">
    <source>
        <dbReference type="ARBA" id="ARBA00022679"/>
    </source>
</evidence>
<evidence type="ECO:0000313" key="8">
    <source>
        <dbReference type="Proteomes" id="UP000008460"/>
    </source>
</evidence>
<feature type="active site" description="Proton donor" evidence="4">
    <location>
        <position position="234"/>
    </location>
</feature>
<dbReference type="STRING" id="590998.Celf_1186"/>
<dbReference type="PANTHER" id="PTHR38784">
    <property type="entry name" value="SUCROSE PHOSPHORYLASE"/>
    <property type="match status" value="1"/>
</dbReference>
<dbReference type="SUPFAM" id="SSF51445">
    <property type="entry name" value="(Trans)glycosidases"/>
    <property type="match status" value="1"/>
</dbReference>
<feature type="binding site" evidence="5">
    <location>
        <position position="405"/>
    </location>
    <ligand>
        <name>substrate</name>
    </ligand>
</feature>
<evidence type="ECO:0000313" key="7">
    <source>
        <dbReference type="EMBL" id="AEE45321.1"/>
    </source>
</evidence>
<dbReference type="PANTHER" id="PTHR38784:SF1">
    <property type="entry name" value="SUCROSE PHOSPHORYLASE"/>
    <property type="match status" value="1"/>
</dbReference>
<feature type="active site" description="Nucleophile" evidence="4">
    <location>
        <position position="194"/>
    </location>
</feature>
<dbReference type="EMBL" id="CP002666">
    <property type="protein sequence ID" value="AEE45321.1"/>
    <property type="molecule type" value="Genomic_DNA"/>
</dbReference>
<dbReference type="eggNOG" id="COG0366">
    <property type="taxonomic scope" value="Bacteria"/>
</dbReference>
<organism evidence="7 8">
    <name type="scientific">Cellulomonas fimi (strain ATCC 484 / DSM 20113 / JCM 1341 / CCUG 24087 / LMG 16345 / NBRC 15513 / NCIMB 8980 / NCTC 7547 / NRS-133)</name>
    <dbReference type="NCBI Taxonomy" id="590998"/>
    <lineage>
        <taxon>Bacteria</taxon>
        <taxon>Bacillati</taxon>
        <taxon>Actinomycetota</taxon>
        <taxon>Actinomycetes</taxon>
        <taxon>Micrococcales</taxon>
        <taxon>Cellulomonadaceae</taxon>
        <taxon>Cellulomonas</taxon>
    </lineage>
</organism>
<feature type="binding site" evidence="5">
    <location>
        <position position="90"/>
    </location>
    <ligand>
        <name>substrate</name>
    </ligand>
</feature>
<dbReference type="InterPro" id="IPR045857">
    <property type="entry name" value="O16G_dom_2"/>
</dbReference>
<feature type="binding site" evidence="5">
    <location>
        <begin position="348"/>
        <end position="351"/>
    </location>
    <ligand>
        <name>substrate</name>
    </ligand>
</feature>
<dbReference type="GO" id="GO:0005975">
    <property type="term" value="P:carbohydrate metabolic process"/>
    <property type="evidence" value="ECO:0007669"/>
    <property type="project" value="InterPro"/>
</dbReference>
<dbReference type="NCBIfam" id="TIGR03852">
    <property type="entry name" value="sucrose_gtfA"/>
    <property type="match status" value="1"/>
</dbReference>
<keyword evidence="2" id="KW-0328">Glycosyltransferase</keyword>
<evidence type="ECO:0000256" key="5">
    <source>
        <dbReference type="PIRSR" id="PIRSR003059-2"/>
    </source>
</evidence>
<name>F4H3A0_CELFA</name>
<feature type="binding site" evidence="5">
    <location>
        <begin position="192"/>
        <end position="194"/>
    </location>
    <ligand>
        <name>substrate</name>
    </ligand>
</feature>
<gene>
    <name evidence="7" type="ordered locus">Celf_1186</name>
</gene>
<dbReference type="InterPro" id="IPR006047">
    <property type="entry name" value="GH13_cat_dom"/>
</dbReference>
<dbReference type="RefSeq" id="WP_013770347.1">
    <property type="nucleotide sequence ID" value="NC_015514.1"/>
</dbReference>
<sequence>MATRNAVQLITYADRLGGDLPGLARLLRSEPFAGAFGGVHVLPFFTPYDGADAGFDPVDHTAVDPRLGTWEDVRDLARTHDVVVDLIVNHVSAQSAAFLDVRARGDASPFAPMFLTLSSVFPDGAREENLARIYRPRPGLPFTALRLGDRLRYVWTTFTPQQVDVDVRSEAGRAYLTSILDAVAAAGVGLVRLDAVGYAVKTPGTTCFMTRETFAFIEDFTAQARARGVDVLVEVHSYYRRQVEIGRAVDLVYDFALPPLVLHALYAGDGTALAGWLRDRPRNAVTVLDTHDGIGVIDVGPDQTVEPGDEPRPGLLTPEQVDALVAGIHARTGGASAQATGAAASNLDLYQVNSTFYDALGRDDHRYLAARAVQLFTPGIPQVYYVGALAGGNDVDLLARTGVGRDVNRHHYTAQEIAADLARPVVRALLGLCRFRNTHPAFDGDVEVTLDGPVLTLVRRGVAHPGASATLVVDLSTGAARVDWDGPHGRGRTEDLLHAPLDAVGTGAAGAGS</sequence>
<keyword evidence="3" id="KW-0808">Transferase</keyword>
<dbReference type="InterPro" id="IPR016377">
    <property type="entry name" value="Sucrose_GGa_phosphorylase-rel"/>
</dbReference>
<keyword evidence="8" id="KW-1185">Reference proteome</keyword>
<dbReference type="Gene3D" id="3.20.20.80">
    <property type="entry name" value="Glycosidases"/>
    <property type="match status" value="1"/>
</dbReference>
<feature type="binding site" evidence="5">
    <location>
        <position position="52"/>
    </location>
    <ligand>
        <name>substrate</name>
    </ligand>
</feature>
<dbReference type="PIRSF" id="PIRSF003059">
    <property type="entry name" value="Sucrose_phosphorylase"/>
    <property type="match status" value="1"/>
</dbReference>
<comment type="similarity">
    <text evidence="1">Belongs to the glycosyl hydrolase 13 family. Sucrose phosphorylase subfamily.</text>
</comment>
<proteinExistence type="inferred from homology"/>
<dbReference type="AlphaFoldDB" id="F4H3A0"/>
<protein>
    <submittedName>
        <fullName evidence="7">Alpha amylase catalytic region</fullName>
    </submittedName>
</protein>
<reference evidence="7 8" key="1">
    <citation type="submission" date="2011-04" db="EMBL/GenBank/DDBJ databases">
        <title>Complete sequence of Cellulomonas fimi ATCC 484.</title>
        <authorList>
            <consortium name="US DOE Joint Genome Institute"/>
            <person name="Lucas S."/>
            <person name="Han J."/>
            <person name="Lapidus A."/>
            <person name="Cheng J.-F."/>
            <person name="Goodwin L."/>
            <person name="Pitluck S."/>
            <person name="Peters L."/>
            <person name="Chertkov O."/>
            <person name="Detter J.C."/>
            <person name="Han C."/>
            <person name="Tapia R."/>
            <person name="Land M."/>
            <person name="Hauser L."/>
            <person name="Kyrpides N."/>
            <person name="Ivanova N."/>
            <person name="Ovchinnikova G."/>
            <person name="Pagani I."/>
            <person name="Mead D."/>
            <person name="Brumm P."/>
            <person name="Woyke T."/>
        </authorList>
    </citation>
    <scope>NUCLEOTIDE SEQUENCE [LARGE SCALE GENOMIC DNA]</scope>
    <source>
        <strain evidence="8">ATCC 484 / DSM 20113 / JCM 1341 / NBRC 15513 / NCIMB 8980 / NCTC 7547</strain>
    </source>
</reference>
<feature type="binding site" evidence="5">
    <location>
        <position position="234"/>
    </location>
    <ligand>
        <name>substrate</name>
    </ligand>
</feature>
<dbReference type="InterPro" id="IPR017853">
    <property type="entry name" value="GH"/>
</dbReference>
<evidence type="ECO:0000256" key="2">
    <source>
        <dbReference type="ARBA" id="ARBA00022676"/>
    </source>
</evidence>
<dbReference type="Pfam" id="PF00128">
    <property type="entry name" value="Alpha-amylase"/>
    <property type="match status" value="1"/>
</dbReference>
<dbReference type="InterPro" id="IPR022527">
    <property type="entry name" value="Sucrose_phospho"/>
</dbReference>
<accession>F4H3A0</accession>
<feature type="binding site" evidence="5">
    <location>
        <begin position="291"/>
        <end position="292"/>
    </location>
    <ligand>
        <name>substrate</name>
    </ligand>
</feature>
<dbReference type="SMR" id="F4H3A0"/>
<evidence type="ECO:0000256" key="4">
    <source>
        <dbReference type="PIRSR" id="PIRSR003059-1"/>
    </source>
</evidence>
<evidence type="ECO:0000259" key="6">
    <source>
        <dbReference type="SMART" id="SM00642"/>
    </source>
</evidence>
<evidence type="ECO:0000256" key="1">
    <source>
        <dbReference type="ARBA" id="ARBA00008452"/>
    </source>
</evidence>
<dbReference type="Gene3D" id="3.90.400.10">
    <property type="entry name" value="Oligo-1,6-glucosidase, Domain 2"/>
    <property type="match status" value="1"/>
</dbReference>
<dbReference type="HOGENOM" id="CLU_021358_1_0_11"/>
<dbReference type="SMART" id="SM00642">
    <property type="entry name" value="Aamy"/>
    <property type="match status" value="1"/>
</dbReference>
<dbReference type="Proteomes" id="UP000008460">
    <property type="component" value="Chromosome"/>
</dbReference>
<dbReference type="KEGG" id="cfi:Celf_1186"/>
<dbReference type="GO" id="GO:0004645">
    <property type="term" value="F:1,4-alpha-oligoglucan phosphorylase activity"/>
    <property type="evidence" value="ECO:0007669"/>
    <property type="project" value="InterPro"/>
</dbReference>
<feature type="domain" description="Glycosyl hydrolase family 13 catalytic" evidence="6">
    <location>
        <begin position="8"/>
        <end position="423"/>
    </location>
</feature>